<keyword evidence="4" id="KW-1133">Transmembrane helix</keyword>
<evidence type="ECO:0000256" key="2">
    <source>
        <dbReference type="ARBA" id="ARBA00022679"/>
    </source>
</evidence>
<reference evidence="7 8" key="1">
    <citation type="submission" date="2016-12" db="EMBL/GenBank/DDBJ databases">
        <title>Thioflexothrix psekupsii D3 genome sequencing and assembly.</title>
        <authorList>
            <person name="Fomenkov A."/>
            <person name="Vincze T."/>
            <person name="Grabovich M."/>
            <person name="Anton B.P."/>
            <person name="Dubinina G."/>
            <person name="Orlova M."/>
            <person name="Belousova E."/>
            <person name="Roberts R.J."/>
        </authorList>
    </citation>
    <scope>NUCLEOTIDE SEQUENCE [LARGE SCALE GENOMIC DNA]</scope>
    <source>
        <strain evidence="7">D3</strain>
    </source>
</reference>
<comment type="subcellular location">
    <subcellularLocation>
        <location evidence="1">Membrane</location>
        <topology evidence="1">Single-pass membrane protein</topology>
    </subcellularLocation>
</comment>
<evidence type="ECO:0000256" key="6">
    <source>
        <dbReference type="ARBA" id="ARBA00023180"/>
    </source>
</evidence>
<keyword evidence="8" id="KW-1185">Reference proteome</keyword>
<dbReference type="RefSeq" id="WP_086487606.1">
    <property type="nucleotide sequence ID" value="NZ_MSLT01000012.1"/>
</dbReference>
<dbReference type="InterPro" id="IPR010635">
    <property type="entry name" value="Heparan_SO4-6-sulfoTrfase"/>
</dbReference>
<evidence type="ECO:0000313" key="7">
    <source>
        <dbReference type="EMBL" id="OUD13824.1"/>
    </source>
</evidence>
<keyword evidence="5" id="KW-0472">Membrane</keyword>
<accession>A0A251X7R1</accession>
<protein>
    <recommendedName>
        <fullName evidence="9">Sulfotransferase family protein</fullName>
    </recommendedName>
</protein>
<dbReference type="PANTHER" id="PTHR12812">
    <property type="entry name" value="HEPARAN SULFATE 6-O-SULFOTRANSFERASE 3"/>
    <property type="match status" value="1"/>
</dbReference>
<evidence type="ECO:0000256" key="4">
    <source>
        <dbReference type="ARBA" id="ARBA00022989"/>
    </source>
</evidence>
<keyword evidence="2" id="KW-0808">Transferase</keyword>
<dbReference type="InterPro" id="IPR027417">
    <property type="entry name" value="P-loop_NTPase"/>
</dbReference>
<dbReference type="Gene3D" id="3.40.50.300">
    <property type="entry name" value="P-loop containing nucleotide triphosphate hydrolases"/>
    <property type="match status" value="1"/>
</dbReference>
<organism evidence="7 8">
    <name type="scientific">Thioflexithrix psekupsensis</name>
    <dbReference type="NCBI Taxonomy" id="1570016"/>
    <lineage>
        <taxon>Bacteria</taxon>
        <taxon>Pseudomonadati</taxon>
        <taxon>Pseudomonadota</taxon>
        <taxon>Gammaproteobacteria</taxon>
        <taxon>Thiotrichales</taxon>
        <taxon>Thioflexithrix</taxon>
    </lineage>
</organism>
<dbReference type="Proteomes" id="UP000194798">
    <property type="component" value="Unassembled WGS sequence"/>
</dbReference>
<gene>
    <name evidence="7" type="ORF">TPSD3_05615</name>
</gene>
<dbReference type="GO" id="GO:0017095">
    <property type="term" value="F:heparan sulfate 6-sulfotransferase activity"/>
    <property type="evidence" value="ECO:0007669"/>
    <property type="project" value="TreeGrafter"/>
</dbReference>
<dbReference type="SUPFAM" id="SSF52540">
    <property type="entry name" value="P-loop containing nucleoside triphosphate hydrolases"/>
    <property type="match status" value="1"/>
</dbReference>
<dbReference type="AlphaFoldDB" id="A0A251X7R1"/>
<evidence type="ECO:0000256" key="3">
    <source>
        <dbReference type="ARBA" id="ARBA00022692"/>
    </source>
</evidence>
<evidence type="ECO:0000256" key="1">
    <source>
        <dbReference type="ARBA" id="ARBA00004167"/>
    </source>
</evidence>
<name>A0A251X7R1_9GAMM</name>
<evidence type="ECO:0000256" key="5">
    <source>
        <dbReference type="ARBA" id="ARBA00023136"/>
    </source>
</evidence>
<keyword evidence="3" id="KW-0812">Transmembrane</keyword>
<dbReference type="PANTHER" id="PTHR12812:SF0">
    <property type="entry name" value="HEPARAN-SULFATE 6-O-SULFOTRANSFERASE"/>
    <property type="match status" value="1"/>
</dbReference>
<dbReference type="GO" id="GO:0016020">
    <property type="term" value="C:membrane"/>
    <property type="evidence" value="ECO:0007669"/>
    <property type="project" value="UniProtKB-SubCell"/>
</dbReference>
<proteinExistence type="predicted"/>
<sequence>MIISVHLPKTAGTSFAAALQQHFGEKLLHDYADSPLNTPVTERHRRAFQQALVHADSEEKKIECIHGHFLPVKYLLLADTQHINFVTWMRNPVDRVLSHYYFWKNNPHSGVGKPLRHKMMTENWSLERFCLGPELRNVYGQFLFGFPLAYFSFIGITEHYQRDFAFFTKHYLHAHIEAQKINVGQSAGHYPIADSLREEIAHHHAEDVALYQQALLQRQA</sequence>
<evidence type="ECO:0008006" key="9">
    <source>
        <dbReference type="Google" id="ProtNLM"/>
    </source>
</evidence>
<evidence type="ECO:0000313" key="8">
    <source>
        <dbReference type="Proteomes" id="UP000194798"/>
    </source>
</evidence>
<comment type="caution">
    <text evidence="7">The sequence shown here is derived from an EMBL/GenBank/DDBJ whole genome shotgun (WGS) entry which is preliminary data.</text>
</comment>
<keyword evidence="6" id="KW-0325">Glycoprotein</keyword>
<dbReference type="EMBL" id="MSLT01000012">
    <property type="protein sequence ID" value="OUD13824.1"/>
    <property type="molecule type" value="Genomic_DNA"/>
</dbReference>